<dbReference type="Proteomes" id="UP001060414">
    <property type="component" value="Chromosome"/>
</dbReference>
<keyword evidence="4 7" id="KW-0812">Transmembrane</keyword>
<keyword evidence="6 7" id="KW-0472">Membrane</keyword>
<dbReference type="RefSeq" id="WP_260749720.1">
    <property type="nucleotide sequence ID" value="NZ_CP092109.1"/>
</dbReference>
<evidence type="ECO:0000259" key="9">
    <source>
        <dbReference type="Pfam" id="PF16916"/>
    </source>
</evidence>
<dbReference type="InterPro" id="IPR058533">
    <property type="entry name" value="Cation_efflux_TM"/>
</dbReference>
<dbReference type="InterPro" id="IPR002524">
    <property type="entry name" value="Cation_efflux"/>
</dbReference>
<gene>
    <name evidence="10" type="ORF">L9S41_08120</name>
</gene>
<accession>A0ABY5ZQ94</accession>
<name>A0ABY5ZQ94_9BACT</name>
<dbReference type="Pfam" id="PF01545">
    <property type="entry name" value="Cation_efflux"/>
    <property type="match status" value="1"/>
</dbReference>
<reference evidence="10" key="1">
    <citation type="journal article" date="2022" name="Environ. Microbiol.">
        <title>Geoalkalibacter halelectricus SAP #1 sp. nov. possessing extracellular electron transfer and mineral#reducing capabilities from a haloalkaline environment.</title>
        <authorList>
            <person name="Yadav S."/>
            <person name="Singh R."/>
            <person name="Sundharam S.S."/>
            <person name="Chaudhary S."/>
            <person name="Krishnamurthi S."/>
            <person name="Patil S.A."/>
        </authorList>
    </citation>
    <scope>NUCLEOTIDE SEQUENCE</scope>
    <source>
        <strain evidence="10">SAP-1</strain>
    </source>
</reference>
<feature type="domain" description="Cation efflux protein cytoplasmic" evidence="9">
    <location>
        <begin position="209"/>
        <end position="287"/>
    </location>
</feature>
<evidence type="ECO:0000313" key="11">
    <source>
        <dbReference type="Proteomes" id="UP001060414"/>
    </source>
</evidence>
<dbReference type="PANTHER" id="PTHR43840">
    <property type="entry name" value="MITOCHONDRIAL METAL TRANSPORTER 1-RELATED"/>
    <property type="match status" value="1"/>
</dbReference>
<evidence type="ECO:0000256" key="7">
    <source>
        <dbReference type="SAM" id="Phobius"/>
    </source>
</evidence>
<evidence type="ECO:0000256" key="3">
    <source>
        <dbReference type="ARBA" id="ARBA00022448"/>
    </source>
</evidence>
<feature type="transmembrane region" description="Helical" evidence="7">
    <location>
        <begin position="79"/>
        <end position="96"/>
    </location>
</feature>
<proteinExistence type="inferred from homology"/>
<evidence type="ECO:0000313" key="10">
    <source>
        <dbReference type="EMBL" id="UWZ81345.1"/>
    </source>
</evidence>
<protein>
    <submittedName>
        <fullName evidence="10">Cation diffusion facilitator family transporter</fullName>
    </submittedName>
</protein>
<dbReference type="InterPro" id="IPR027470">
    <property type="entry name" value="Cation_efflux_CTD"/>
</dbReference>
<dbReference type="NCBIfam" id="TIGR01297">
    <property type="entry name" value="CDF"/>
    <property type="match status" value="1"/>
</dbReference>
<feature type="domain" description="Cation efflux protein transmembrane" evidence="8">
    <location>
        <begin position="13"/>
        <end position="203"/>
    </location>
</feature>
<evidence type="ECO:0000259" key="8">
    <source>
        <dbReference type="Pfam" id="PF01545"/>
    </source>
</evidence>
<evidence type="ECO:0000256" key="2">
    <source>
        <dbReference type="ARBA" id="ARBA00008114"/>
    </source>
</evidence>
<evidence type="ECO:0000256" key="6">
    <source>
        <dbReference type="ARBA" id="ARBA00023136"/>
    </source>
</evidence>
<evidence type="ECO:0000256" key="4">
    <source>
        <dbReference type="ARBA" id="ARBA00022692"/>
    </source>
</evidence>
<dbReference type="InterPro" id="IPR050291">
    <property type="entry name" value="CDF_Transporter"/>
</dbReference>
<dbReference type="Gene3D" id="3.30.70.1350">
    <property type="entry name" value="Cation efflux protein, cytoplasmic domain"/>
    <property type="match status" value="1"/>
</dbReference>
<evidence type="ECO:0000256" key="5">
    <source>
        <dbReference type="ARBA" id="ARBA00022989"/>
    </source>
</evidence>
<dbReference type="Pfam" id="PF16916">
    <property type="entry name" value="ZT_dimer"/>
    <property type="match status" value="1"/>
</dbReference>
<keyword evidence="5 7" id="KW-1133">Transmembrane helix</keyword>
<evidence type="ECO:0000256" key="1">
    <source>
        <dbReference type="ARBA" id="ARBA00004141"/>
    </source>
</evidence>
<dbReference type="PANTHER" id="PTHR43840:SF15">
    <property type="entry name" value="MITOCHONDRIAL METAL TRANSPORTER 1-RELATED"/>
    <property type="match status" value="1"/>
</dbReference>
<keyword evidence="3" id="KW-0813">Transport</keyword>
<dbReference type="SUPFAM" id="SSF160240">
    <property type="entry name" value="Cation efflux protein cytoplasmic domain-like"/>
    <property type="match status" value="1"/>
</dbReference>
<dbReference type="Gene3D" id="1.20.1510.10">
    <property type="entry name" value="Cation efflux protein transmembrane domain"/>
    <property type="match status" value="1"/>
</dbReference>
<dbReference type="InterPro" id="IPR027469">
    <property type="entry name" value="Cation_efflux_TMD_sf"/>
</dbReference>
<dbReference type="EMBL" id="CP092109">
    <property type="protein sequence ID" value="UWZ81345.1"/>
    <property type="molecule type" value="Genomic_DNA"/>
</dbReference>
<sequence>MPRANRKIRAARISVATATGLAAIKLVTGLATGSMAILSSAIDSLLDIFMSGVNLLAITKAEKPADKAHPFGHGKYETLATLIQSSIIAISGLVIIGESLRRLYVGSELRGLEGGIFILAFSILASWLISRYLLRVAKETDSSALRADSLHFSMDVYTNGGLLLGLVLIRLFDLPWLDPVLSIAIACYILFEAARLVRHGLRDVLDEELPESIRAEVTRLIRAHGDLHLDFHNLRTRRAGSQKIMDFHLTLCRHLSVHEAHRIADHLEKRIEEEIPGADVTIHIEPCLIEDCDHEFDTCPHREKVLPLIDNFSR</sequence>
<feature type="transmembrane region" description="Helical" evidence="7">
    <location>
        <begin position="12"/>
        <end position="31"/>
    </location>
</feature>
<organism evidence="10 11">
    <name type="scientific">Geoalkalibacter halelectricus</name>
    <dbReference type="NCBI Taxonomy" id="2847045"/>
    <lineage>
        <taxon>Bacteria</taxon>
        <taxon>Pseudomonadati</taxon>
        <taxon>Thermodesulfobacteriota</taxon>
        <taxon>Desulfuromonadia</taxon>
        <taxon>Desulfuromonadales</taxon>
        <taxon>Geoalkalibacteraceae</taxon>
        <taxon>Geoalkalibacter</taxon>
    </lineage>
</organism>
<keyword evidence="11" id="KW-1185">Reference proteome</keyword>
<comment type="subcellular location">
    <subcellularLocation>
        <location evidence="1">Membrane</location>
        <topology evidence="1">Multi-pass membrane protein</topology>
    </subcellularLocation>
</comment>
<feature type="transmembrane region" description="Helical" evidence="7">
    <location>
        <begin position="116"/>
        <end position="134"/>
    </location>
</feature>
<dbReference type="SUPFAM" id="SSF161111">
    <property type="entry name" value="Cation efflux protein transmembrane domain-like"/>
    <property type="match status" value="1"/>
</dbReference>
<dbReference type="InterPro" id="IPR036837">
    <property type="entry name" value="Cation_efflux_CTD_sf"/>
</dbReference>
<comment type="similarity">
    <text evidence="2">Belongs to the cation diffusion facilitator (CDF) transporter (TC 2.A.4) family.</text>
</comment>